<feature type="domain" description="Major facilitator superfamily (MFS) profile" evidence="2">
    <location>
        <begin position="5"/>
        <end position="400"/>
    </location>
</feature>
<dbReference type="InterPro" id="IPR020846">
    <property type="entry name" value="MFS_dom"/>
</dbReference>
<feature type="transmembrane region" description="Helical" evidence="1">
    <location>
        <begin position="274"/>
        <end position="299"/>
    </location>
</feature>
<dbReference type="Proteomes" id="UP000000254">
    <property type="component" value="Chromosome"/>
</dbReference>
<dbReference type="eggNOG" id="arCOG05835">
    <property type="taxonomic scope" value="Archaea"/>
</dbReference>
<dbReference type="EMBL" id="CP000575">
    <property type="protein sequence ID" value="ABN69802.1"/>
    <property type="molecule type" value="Genomic_DNA"/>
</dbReference>
<keyword evidence="1" id="KW-0812">Transmembrane</keyword>
<dbReference type="PROSITE" id="PS50850">
    <property type="entry name" value="MFS"/>
    <property type="match status" value="1"/>
</dbReference>
<dbReference type="RefSeq" id="WP_011838993.1">
    <property type="nucleotide sequence ID" value="NC_009033.1"/>
</dbReference>
<dbReference type="AlphaFoldDB" id="A3DME2"/>
<feature type="transmembrane region" description="Helical" evidence="1">
    <location>
        <begin position="242"/>
        <end position="262"/>
    </location>
</feature>
<reference evidence="3 4" key="2">
    <citation type="journal article" date="2009" name="Stand. Genomic Sci.">
        <title>Complete genome sequence of Staphylothermus marinus Stetter and Fiala 1986 type strain F1.</title>
        <authorList>
            <person name="Anderson I.J."/>
            <person name="Sun H."/>
            <person name="Lapidus A."/>
            <person name="Copeland A."/>
            <person name="Glavina Del Rio T."/>
            <person name="Tice H."/>
            <person name="Dalin E."/>
            <person name="Lucas S."/>
            <person name="Barry K."/>
            <person name="Land M."/>
            <person name="Richardson P."/>
            <person name="Huber H."/>
            <person name="Kyrpides N.C."/>
        </authorList>
    </citation>
    <scope>NUCLEOTIDE SEQUENCE [LARGE SCALE GENOMIC DNA]</scope>
    <source>
        <strain evidence="4">ATCC 43588 / DSM 3639 / JCM 9404 / F1</strain>
    </source>
</reference>
<dbReference type="GeneID" id="4907832"/>
<proteinExistence type="predicted"/>
<dbReference type="KEGG" id="smr:Smar_0698"/>
<sequence length="412" mass="46132">MNSRHWLMVVLDTLLIAVGLGTLTMMSVAKPEIMSFFGVDEKLYDLQYISYAAGLFVAFFLGHTRLYEGGFKKDVLLAVSFAAIPQFLIPLIRWWSVVVILRFIQGFILSLIPLFSVQVGKYFLAERPFAKGIILSGIFWGGFLGAFTAGSLMQLVDWRTTFILTAVLMYVMLIIWWIPAEDFTLIRESRGEKRTNNVWKIKFTWIMGFTFFPAIWVIFTIAGFSASLGYSIGWSKSQVSMISSHLNIALAIWSIVFGYIGYQLSKKNTSPRGLFRAIIIVMLISYTLSFIGLLLYSYAMLTGNYVLALITVWIVGTIQGTGPAFWTTAPATYPKEIFPKASFALGVISNAPNLIAPTITELLAQISNILALSELTAMPVIGIIILVITLHTTLPIEELRKQLLHQQTNKQD</sequence>
<dbReference type="Gene3D" id="1.20.1250.20">
    <property type="entry name" value="MFS general substrate transporter like domains"/>
    <property type="match status" value="2"/>
</dbReference>
<evidence type="ECO:0000313" key="3">
    <source>
        <dbReference type="EMBL" id="ABN69802.1"/>
    </source>
</evidence>
<reference evidence="4" key="1">
    <citation type="journal article" date="2009" name="BMC Genomics">
        <title>The complete genome sequence of Staphylothermus marinus reveals differences in sulfur metabolism among heterotrophic Crenarchaeota.</title>
        <authorList>
            <person name="Anderson I.J."/>
            <person name="Dharmarajan L."/>
            <person name="Rodriguez J."/>
            <person name="Hooper S."/>
            <person name="Porat I."/>
            <person name="Ulrich L.E."/>
            <person name="Elkins J.G."/>
            <person name="Mavromatis K."/>
            <person name="Sun H."/>
            <person name="Land M."/>
            <person name="Lapidus A."/>
            <person name="Lucas S."/>
            <person name="Barry K."/>
            <person name="Huber H."/>
            <person name="Zhulin I.B."/>
            <person name="Whitman W.B."/>
            <person name="Mukhopadhyay B."/>
            <person name="Woese C."/>
            <person name="Bristow J."/>
            <person name="Kyrpides N."/>
        </authorList>
    </citation>
    <scope>NUCLEOTIDE SEQUENCE [LARGE SCALE GENOMIC DNA]</scope>
    <source>
        <strain evidence="4">ATCC 43588 / DSM 3639 / JCM 9404 / F1</strain>
    </source>
</reference>
<protein>
    <submittedName>
        <fullName evidence="3">Major facilitator superfamily MFS_1</fullName>
    </submittedName>
</protein>
<dbReference type="GO" id="GO:0022857">
    <property type="term" value="F:transmembrane transporter activity"/>
    <property type="evidence" value="ECO:0007669"/>
    <property type="project" value="InterPro"/>
</dbReference>
<feature type="transmembrane region" description="Helical" evidence="1">
    <location>
        <begin position="46"/>
        <end position="63"/>
    </location>
</feature>
<name>A3DME2_STAMF</name>
<dbReference type="Pfam" id="PF07690">
    <property type="entry name" value="MFS_1"/>
    <property type="match status" value="1"/>
</dbReference>
<dbReference type="SUPFAM" id="SSF103473">
    <property type="entry name" value="MFS general substrate transporter"/>
    <property type="match status" value="1"/>
</dbReference>
<dbReference type="OrthoDB" id="85336at2157"/>
<feature type="transmembrane region" description="Helical" evidence="1">
    <location>
        <begin position="337"/>
        <end position="355"/>
    </location>
</feature>
<feature type="transmembrane region" description="Helical" evidence="1">
    <location>
        <begin position="162"/>
        <end position="180"/>
    </location>
</feature>
<evidence type="ECO:0000259" key="2">
    <source>
        <dbReference type="PROSITE" id="PS50850"/>
    </source>
</evidence>
<feature type="transmembrane region" description="Helical" evidence="1">
    <location>
        <begin position="75"/>
        <end position="94"/>
    </location>
</feature>
<dbReference type="STRING" id="399550.Smar_0698"/>
<keyword evidence="4" id="KW-1185">Reference proteome</keyword>
<feature type="transmembrane region" description="Helical" evidence="1">
    <location>
        <begin position="305"/>
        <end position="325"/>
    </location>
</feature>
<dbReference type="HOGENOM" id="CLU_691909_0_0_2"/>
<accession>A3DME2</accession>
<keyword evidence="1" id="KW-0472">Membrane</keyword>
<keyword evidence="1" id="KW-1133">Transmembrane helix</keyword>
<feature type="transmembrane region" description="Helical" evidence="1">
    <location>
        <begin position="7"/>
        <end position="26"/>
    </location>
</feature>
<feature type="transmembrane region" description="Helical" evidence="1">
    <location>
        <begin position="201"/>
        <end position="222"/>
    </location>
</feature>
<evidence type="ECO:0000256" key="1">
    <source>
        <dbReference type="SAM" id="Phobius"/>
    </source>
</evidence>
<organism evidence="3 4">
    <name type="scientific">Staphylothermus marinus (strain ATCC 43588 / DSM 3639 / JCM 9404 / F1)</name>
    <dbReference type="NCBI Taxonomy" id="399550"/>
    <lineage>
        <taxon>Archaea</taxon>
        <taxon>Thermoproteota</taxon>
        <taxon>Thermoprotei</taxon>
        <taxon>Desulfurococcales</taxon>
        <taxon>Desulfurococcaceae</taxon>
        <taxon>Staphylothermus</taxon>
    </lineage>
</organism>
<feature type="transmembrane region" description="Helical" evidence="1">
    <location>
        <begin position="132"/>
        <end position="156"/>
    </location>
</feature>
<dbReference type="InterPro" id="IPR011701">
    <property type="entry name" value="MFS"/>
</dbReference>
<feature type="transmembrane region" description="Helical" evidence="1">
    <location>
        <begin position="375"/>
        <end position="394"/>
    </location>
</feature>
<gene>
    <name evidence="3" type="ordered locus">Smar_0698</name>
</gene>
<dbReference type="InterPro" id="IPR036259">
    <property type="entry name" value="MFS_trans_sf"/>
</dbReference>
<feature type="transmembrane region" description="Helical" evidence="1">
    <location>
        <begin position="100"/>
        <end position="120"/>
    </location>
</feature>
<evidence type="ECO:0000313" key="4">
    <source>
        <dbReference type="Proteomes" id="UP000000254"/>
    </source>
</evidence>